<proteinExistence type="predicted"/>
<gene>
    <name evidence="2" type="ORF">ACFSW6_15030</name>
</gene>
<comment type="caution">
    <text evidence="2">The sequence shown here is derived from an EMBL/GenBank/DDBJ whole genome shotgun (WGS) entry which is preliminary data.</text>
</comment>
<accession>A0ABW5UP55</accession>
<name>A0ABW5UP55_9BURK</name>
<sequence length="108" mass="12354">MKSPPLQRIHQLCDDLTHVITNNYPGKNASALLQVRQMCFELRSLCPAGEIAQYTDKLERAARNYFSGNLLTKSPSTSNQQDKQTAAYSMPQRIREHVNHMHAEGRRE</sequence>
<evidence type="ECO:0000313" key="3">
    <source>
        <dbReference type="Proteomes" id="UP001597463"/>
    </source>
</evidence>
<evidence type="ECO:0000256" key="1">
    <source>
        <dbReference type="SAM" id="MobiDB-lite"/>
    </source>
</evidence>
<feature type="compositionally biased region" description="Polar residues" evidence="1">
    <location>
        <begin position="72"/>
        <end position="87"/>
    </location>
</feature>
<evidence type="ECO:0000313" key="2">
    <source>
        <dbReference type="EMBL" id="MFD2755408.1"/>
    </source>
</evidence>
<feature type="region of interest" description="Disordered" evidence="1">
    <location>
        <begin position="72"/>
        <end position="91"/>
    </location>
</feature>
<organism evidence="2 3">
    <name type="scientific">Comamonas terrae</name>
    <dbReference type="NCBI Taxonomy" id="673548"/>
    <lineage>
        <taxon>Bacteria</taxon>
        <taxon>Pseudomonadati</taxon>
        <taxon>Pseudomonadota</taxon>
        <taxon>Betaproteobacteria</taxon>
        <taxon>Burkholderiales</taxon>
        <taxon>Comamonadaceae</taxon>
        <taxon>Comamonas</taxon>
    </lineage>
</organism>
<dbReference type="EMBL" id="JBHUMV010000007">
    <property type="protein sequence ID" value="MFD2755408.1"/>
    <property type="molecule type" value="Genomic_DNA"/>
</dbReference>
<dbReference type="Proteomes" id="UP001597463">
    <property type="component" value="Unassembled WGS sequence"/>
</dbReference>
<dbReference type="RefSeq" id="WP_066482578.1">
    <property type="nucleotide sequence ID" value="NZ_BCNT01000018.1"/>
</dbReference>
<protein>
    <submittedName>
        <fullName evidence="2">Uncharacterized protein</fullName>
    </submittedName>
</protein>
<reference evidence="3" key="1">
    <citation type="journal article" date="2019" name="Int. J. Syst. Evol. Microbiol.">
        <title>The Global Catalogue of Microorganisms (GCM) 10K type strain sequencing project: providing services to taxonomists for standard genome sequencing and annotation.</title>
        <authorList>
            <consortium name="The Broad Institute Genomics Platform"/>
            <consortium name="The Broad Institute Genome Sequencing Center for Infectious Disease"/>
            <person name="Wu L."/>
            <person name="Ma J."/>
        </authorList>
    </citation>
    <scope>NUCLEOTIDE SEQUENCE [LARGE SCALE GENOMIC DNA]</scope>
    <source>
        <strain evidence="3">TISTR 1906</strain>
    </source>
</reference>
<keyword evidence="3" id="KW-1185">Reference proteome</keyword>